<keyword evidence="2" id="KW-1185">Reference proteome</keyword>
<dbReference type="EMBL" id="BHYM01000010">
    <property type="protein sequence ID" value="GCE37592.1"/>
    <property type="molecule type" value="Genomic_DNA"/>
</dbReference>
<reference evidence="1 2" key="1">
    <citation type="submission" date="2018-11" db="EMBL/GenBank/DDBJ databases">
        <title>Microbial catabolism of amino acid.</title>
        <authorList>
            <person name="Hibi M."/>
            <person name="Ogawa J."/>
        </authorList>
    </citation>
    <scope>NUCLEOTIDE SEQUENCE [LARGE SCALE GENOMIC DNA]</scope>
    <source>
        <strain evidence="1 2">C31-06</strain>
    </source>
</reference>
<dbReference type="Proteomes" id="UP000287519">
    <property type="component" value="Unassembled WGS sequence"/>
</dbReference>
<accession>A0A402C202</accession>
<gene>
    <name evidence="1" type="ORF">Rhow_000168</name>
</gene>
<evidence type="ECO:0000313" key="1">
    <source>
        <dbReference type="EMBL" id="GCE37592.1"/>
    </source>
</evidence>
<comment type="caution">
    <text evidence="1">The sequence shown here is derived from an EMBL/GenBank/DDBJ whole genome shotgun (WGS) entry which is preliminary data.</text>
</comment>
<dbReference type="AlphaFoldDB" id="A0A402C202"/>
<organism evidence="1 2">
    <name type="scientific">Rhodococcus wratislaviensis</name>
    <name type="common">Tsukamurella wratislaviensis</name>
    <dbReference type="NCBI Taxonomy" id="44752"/>
    <lineage>
        <taxon>Bacteria</taxon>
        <taxon>Bacillati</taxon>
        <taxon>Actinomycetota</taxon>
        <taxon>Actinomycetes</taxon>
        <taxon>Mycobacteriales</taxon>
        <taxon>Nocardiaceae</taxon>
        <taxon>Rhodococcus</taxon>
    </lineage>
</organism>
<name>A0A402C202_RHOWR</name>
<evidence type="ECO:0000313" key="2">
    <source>
        <dbReference type="Proteomes" id="UP000287519"/>
    </source>
</evidence>
<protein>
    <submittedName>
        <fullName evidence="1">Uncharacterized protein</fullName>
    </submittedName>
</protein>
<sequence>MNGRGKVHSLMLPHTLSRCAGGCVEDRRARTVRPAPC</sequence>
<proteinExistence type="predicted"/>